<dbReference type="OrthoDB" id="339049at2"/>
<organism evidence="1 2">
    <name type="scientific">Bizionia argentinensis JUB59</name>
    <dbReference type="NCBI Taxonomy" id="1046627"/>
    <lineage>
        <taxon>Bacteria</taxon>
        <taxon>Pseudomonadati</taxon>
        <taxon>Bacteroidota</taxon>
        <taxon>Flavobacteriia</taxon>
        <taxon>Flavobacteriales</taxon>
        <taxon>Flavobacteriaceae</taxon>
        <taxon>Bizionia</taxon>
    </lineage>
</organism>
<reference evidence="1 2" key="1">
    <citation type="journal article" date="2008" name="Int. J. Syst. Evol. Microbiol.">
        <title>Bizionia argentinensis sp. nov., isolated from surface marine water in Antarctica.</title>
        <authorList>
            <person name="Bercovich A."/>
            <person name="Vazquez S.C."/>
            <person name="Yankilevich P."/>
            <person name="Coria S.H."/>
            <person name="Foti M."/>
            <person name="Hernandez E."/>
            <person name="Vidal A."/>
            <person name="Ruberto L."/>
            <person name="Melo C."/>
            <person name="Marenssi S."/>
            <person name="Criscuolo M."/>
            <person name="Memoli M."/>
            <person name="Arguelles M."/>
            <person name="Mac Cormack W.P."/>
        </authorList>
    </citation>
    <scope>NUCLEOTIDE SEQUENCE [LARGE SCALE GENOMIC DNA]</scope>
    <source>
        <strain evidence="1 2">JUB59</strain>
    </source>
</reference>
<sequence>MYRVPAHRSIEIEAFLIETYGMGSLKWACCGWDSAGVYGDFGFPALTEIDRDLSGFITMFASGEIIDPITNDVRLELDRSKIDYFYIRIDLMII</sequence>
<dbReference type="eggNOG" id="ENOG5032J6X">
    <property type="taxonomic scope" value="Bacteria"/>
</dbReference>
<proteinExistence type="predicted"/>
<accession>G2ECQ3</accession>
<dbReference type="STRING" id="1046627.BZARG_1171"/>
<evidence type="ECO:0000313" key="2">
    <source>
        <dbReference type="Proteomes" id="UP000003730"/>
    </source>
</evidence>
<comment type="caution">
    <text evidence="1">The sequence shown here is derived from an EMBL/GenBank/DDBJ whole genome shotgun (WGS) entry which is preliminary data.</text>
</comment>
<evidence type="ECO:0000313" key="1">
    <source>
        <dbReference type="EMBL" id="EGV43804.1"/>
    </source>
</evidence>
<dbReference type="AlphaFoldDB" id="G2ECQ3"/>
<dbReference type="RefSeq" id="WP_008636773.1">
    <property type="nucleotide sequence ID" value="NZ_AFXZ01000019.1"/>
</dbReference>
<dbReference type="Proteomes" id="UP000003730">
    <property type="component" value="Unassembled WGS sequence"/>
</dbReference>
<dbReference type="EMBL" id="AFXZ01000019">
    <property type="protein sequence ID" value="EGV43804.1"/>
    <property type="molecule type" value="Genomic_DNA"/>
</dbReference>
<protein>
    <submittedName>
        <fullName evidence="1">DUF4952 domain-containing protein</fullName>
    </submittedName>
</protein>
<gene>
    <name evidence="1" type="ORF">BZARG_1171</name>
</gene>
<keyword evidence="2" id="KW-1185">Reference proteome</keyword>
<name>G2ECQ3_9FLAO</name>
<dbReference type="PATRIC" id="fig|1046627.3.peg.1306"/>